<sequence length="509" mass="55715">MAYTLRMTALAVLGLMLTIGQSAARYDRGPLERQRTFPLPAKAHLHPHACLRSEVCWQGFADDSCTPGTETYLSCGEENVCQHVDANESTTQTCGTGHVTISLYRGSEECMGDLDYTTSVPMVGGDQPRCLRAPCWCTFSVSHDIISLYTRVAPEYLHGPGRGYRPWQALLPYVFDSGQLPPCSIPHSLSPPALLVTTCTGDQDEASDEVILELDPAMDATLYEPADGEEDHIGAGKCDSLFVGLTNNGYRRRILIQFDMTPVDEANIEVISAHLTLTGAERDTSLILRRAEKNWTEGSNDVASNSNGGNGAVATDGATWFYTMLEANETWTNEGGDYYALTTSTADVQAEGNVTFEDVHNDVRHMMSNPNYGWLIVGDEANPQTTLRLPSREHDTDGLRPKLTVIGRLTNAASTPAPGKTRYVRIVIKFTSGMELSANLIRQAIVNELNEREIRVEELDVVVVRAQSRRRETASWVIFVRLLSSTTVKATGDALVGMTEDGSLAGNIE</sequence>
<evidence type="ECO:0000313" key="3">
    <source>
        <dbReference type="Proteomes" id="UP000001357"/>
    </source>
</evidence>
<protein>
    <submittedName>
        <fullName evidence="2">Uncharacterized protein</fullName>
    </submittedName>
</protein>
<evidence type="ECO:0000313" key="2">
    <source>
        <dbReference type="EMBL" id="EDQ92224.1"/>
    </source>
</evidence>
<feature type="non-terminal residue" evidence="2">
    <location>
        <position position="509"/>
    </location>
</feature>
<proteinExistence type="predicted"/>
<keyword evidence="1" id="KW-0732">Signal</keyword>
<dbReference type="EMBL" id="CH991544">
    <property type="protein sequence ID" value="EDQ92224.1"/>
    <property type="molecule type" value="Genomic_DNA"/>
</dbReference>
<gene>
    <name evidence="2" type="ORF">MONBRDRAFT_6030</name>
</gene>
<reference evidence="2 3" key="1">
    <citation type="journal article" date="2008" name="Nature">
        <title>The genome of the choanoflagellate Monosiga brevicollis and the origin of metazoans.</title>
        <authorList>
            <consortium name="JGI Sequencing"/>
            <person name="King N."/>
            <person name="Westbrook M.J."/>
            <person name="Young S.L."/>
            <person name="Kuo A."/>
            <person name="Abedin M."/>
            <person name="Chapman J."/>
            <person name="Fairclough S."/>
            <person name="Hellsten U."/>
            <person name="Isogai Y."/>
            <person name="Letunic I."/>
            <person name="Marr M."/>
            <person name="Pincus D."/>
            <person name="Putnam N."/>
            <person name="Rokas A."/>
            <person name="Wright K.J."/>
            <person name="Zuzow R."/>
            <person name="Dirks W."/>
            <person name="Good M."/>
            <person name="Goodstein D."/>
            <person name="Lemons D."/>
            <person name="Li W."/>
            <person name="Lyons J.B."/>
            <person name="Morris A."/>
            <person name="Nichols S."/>
            <person name="Richter D.J."/>
            <person name="Salamov A."/>
            <person name="Bork P."/>
            <person name="Lim W.A."/>
            <person name="Manning G."/>
            <person name="Miller W.T."/>
            <person name="McGinnis W."/>
            <person name="Shapiro H."/>
            <person name="Tjian R."/>
            <person name="Grigoriev I.V."/>
            <person name="Rokhsar D."/>
        </authorList>
    </citation>
    <scope>NUCLEOTIDE SEQUENCE [LARGE SCALE GENOMIC DNA]</scope>
    <source>
        <strain evidence="3">MX1 / ATCC 50154</strain>
    </source>
</reference>
<feature type="chain" id="PRO_5002742377" evidence="1">
    <location>
        <begin position="25"/>
        <end position="509"/>
    </location>
</feature>
<dbReference type="InParanoid" id="A9URD3"/>
<evidence type="ECO:0000256" key="1">
    <source>
        <dbReference type="SAM" id="SignalP"/>
    </source>
</evidence>
<dbReference type="AlphaFoldDB" id="A9URD3"/>
<feature type="signal peptide" evidence="1">
    <location>
        <begin position="1"/>
        <end position="24"/>
    </location>
</feature>
<dbReference type="GeneID" id="5888672"/>
<dbReference type="NCBIfam" id="NF033679">
    <property type="entry name" value="DNRLRE_dom"/>
    <property type="match status" value="1"/>
</dbReference>
<accession>A9URD3</accession>
<organism evidence="2 3">
    <name type="scientific">Monosiga brevicollis</name>
    <name type="common">Choanoflagellate</name>
    <dbReference type="NCBI Taxonomy" id="81824"/>
    <lineage>
        <taxon>Eukaryota</taxon>
        <taxon>Choanoflagellata</taxon>
        <taxon>Craspedida</taxon>
        <taxon>Salpingoecidae</taxon>
        <taxon>Monosiga</taxon>
    </lineage>
</organism>
<dbReference type="RefSeq" id="XP_001743510.1">
    <property type="nucleotide sequence ID" value="XM_001743458.1"/>
</dbReference>
<keyword evidence="3" id="KW-1185">Reference proteome</keyword>
<dbReference type="KEGG" id="mbr:MONBRDRAFT_6030"/>
<name>A9URD3_MONBE</name>
<dbReference type="Proteomes" id="UP000001357">
    <property type="component" value="Unassembled WGS sequence"/>
</dbReference>